<accession>A0A1R2CMM9</accession>
<dbReference type="OrthoDB" id="7785529at2759"/>
<proteinExistence type="predicted"/>
<dbReference type="InterPro" id="IPR014752">
    <property type="entry name" value="Arrestin-like_C"/>
</dbReference>
<protein>
    <recommendedName>
        <fullName evidence="3">Arrestin C-terminal-like domain-containing protein</fullName>
    </recommendedName>
</protein>
<evidence type="ECO:0000313" key="1">
    <source>
        <dbReference type="EMBL" id="OMJ90200.1"/>
    </source>
</evidence>
<comment type="caution">
    <text evidence="1">The sequence shown here is derived from an EMBL/GenBank/DDBJ whole genome shotgun (WGS) entry which is preliminary data.</text>
</comment>
<dbReference type="AlphaFoldDB" id="A0A1R2CMM9"/>
<keyword evidence="2" id="KW-1185">Reference proteome</keyword>
<dbReference type="EMBL" id="MPUH01000108">
    <property type="protein sequence ID" value="OMJ90200.1"/>
    <property type="molecule type" value="Genomic_DNA"/>
</dbReference>
<name>A0A1R2CMM9_9CILI</name>
<dbReference type="Gene3D" id="2.60.40.640">
    <property type="match status" value="1"/>
</dbReference>
<gene>
    <name evidence="1" type="ORF">SteCoe_7495</name>
</gene>
<sequence length="347" mass="39038">MGQQVSLEAGGKLAVKIKNSSYTGGEEVEGLVHILVQHILPPSTLILCFKGRETVKKIQASKQERETIQKHKLHSLKIVLLTWEEGIKRNNYSIPFTIILPEELDASLDFTTTHIQASITYTITAKLITHKKLLLGSAKVPLLILPNPQKEIKNQEVFQEFPLRSLCCCKRGYINISIKHPTNYYSSSHPAIVSIEIDNSRSSIASKSLTLTLSCILNIKNKDSIVLTNILDFYHMQVPVKIEPFRDDVYVYEAVIDLPYLSAPLNKIYSRIGPAFEILFVLRADLELNALTTSIWPCLSSYIQIIPNVYKPPSPKMISREDLWPLALKISPLTLTASVTSDEIEND</sequence>
<organism evidence="1 2">
    <name type="scientific">Stentor coeruleus</name>
    <dbReference type="NCBI Taxonomy" id="5963"/>
    <lineage>
        <taxon>Eukaryota</taxon>
        <taxon>Sar</taxon>
        <taxon>Alveolata</taxon>
        <taxon>Ciliophora</taxon>
        <taxon>Postciliodesmatophora</taxon>
        <taxon>Heterotrichea</taxon>
        <taxon>Heterotrichida</taxon>
        <taxon>Stentoridae</taxon>
        <taxon>Stentor</taxon>
    </lineage>
</organism>
<reference evidence="1 2" key="1">
    <citation type="submission" date="2016-11" db="EMBL/GenBank/DDBJ databases">
        <title>The macronuclear genome of Stentor coeruleus: a giant cell with tiny introns.</title>
        <authorList>
            <person name="Slabodnick M."/>
            <person name="Ruby J.G."/>
            <person name="Reiff S.B."/>
            <person name="Swart E.C."/>
            <person name="Gosai S."/>
            <person name="Prabakaran S."/>
            <person name="Witkowska E."/>
            <person name="Larue G.E."/>
            <person name="Fisher S."/>
            <person name="Freeman R.M."/>
            <person name="Gunawardena J."/>
            <person name="Chu W."/>
            <person name="Stover N.A."/>
            <person name="Gregory B.D."/>
            <person name="Nowacki M."/>
            <person name="Derisi J."/>
            <person name="Roy S.W."/>
            <person name="Marshall W.F."/>
            <person name="Sood P."/>
        </authorList>
    </citation>
    <scope>NUCLEOTIDE SEQUENCE [LARGE SCALE GENOMIC DNA]</scope>
    <source>
        <strain evidence="1">WM001</strain>
    </source>
</reference>
<dbReference type="Proteomes" id="UP000187209">
    <property type="component" value="Unassembled WGS sequence"/>
</dbReference>
<evidence type="ECO:0008006" key="3">
    <source>
        <dbReference type="Google" id="ProtNLM"/>
    </source>
</evidence>
<evidence type="ECO:0000313" key="2">
    <source>
        <dbReference type="Proteomes" id="UP000187209"/>
    </source>
</evidence>